<dbReference type="EC" id="2.7.13.3" evidence="2"/>
<dbReference type="InterPro" id="IPR011006">
    <property type="entry name" value="CheY-like_superfamily"/>
</dbReference>
<dbReference type="InterPro" id="IPR009057">
    <property type="entry name" value="Homeodomain-like_sf"/>
</dbReference>
<dbReference type="Gene3D" id="3.30.565.10">
    <property type="entry name" value="Histidine kinase-like ATPase, C-terminal domain"/>
    <property type="match status" value="1"/>
</dbReference>
<dbReference type="SUPFAM" id="SSF46689">
    <property type="entry name" value="Homeodomain-like"/>
    <property type="match status" value="1"/>
</dbReference>
<dbReference type="PANTHER" id="PTHR43547">
    <property type="entry name" value="TWO-COMPONENT HISTIDINE KINASE"/>
    <property type="match status" value="1"/>
</dbReference>
<dbReference type="InterPro" id="IPR036097">
    <property type="entry name" value="HisK_dim/P_sf"/>
</dbReference>
<comment type="catalytic activity">
    <reaction evidence="1">
        <text>ATP + protein L-histidine = ADP + protein N-phospho-L-histidine.</text>
        <dbReference type="EC" id="2.7.13.3"/>
    </reaction>
</comment>
<keyword evidence="9" id="KW-0812">Transmembrane</keyword>
<keyword evidence="4" id="KW-0805">Transcription regulation</keyword>
<feature type="modified residue" description="4-aspartylphosphate" evidence="7">
    <location>
        <position position="446"/>
    </location>
</feature>
<accession>A0ABR6KQ97</accession>
<keyword evidence="13" id="KW-1185">Reference proteome</keyword>
<dbReference type="RefSeq" id="WP_229801059.1">
    <property type="nucleotide sequence ID" value="NZ_BMPB01000008.1"/>
</dbReference>
<dbReference type="Gene3D" id="3.40.50.2300">
    <property type="match status" value="1"/>
</dbReference>
<evidence type="ECO:0000256" key="7">
    <source>
        <dbReference type="PROSITE-ProRule" id="PRU00169"/>
    </source>
</evidence>
<dbReference type="SUPFAM" id="SSF55874">
    <property type="entry name" value="ATPase domain of HSP90 chaperone/DNA topoisomerase II/histidine kinase"/>
    <property type="match status" value="1"/>
</dbReference>
<dbReference type="PROSITE" id="PS01124">
    <property type="entry name" value="HTH_ARAC_FAMILY_2"/>
    <property type="match status" value="1"/>
</dbReference>
<evidence type="ECO:0000256" key="9">
    <source>
        <dbReference type="SAM" id="Phobius"/>
    </source>
</evidence>
<dbReference type="SUPFAM" id="SSF52172">
    <property type="entry name" value="CheY-like"/>
    <property type="match status" value="1"/>
</dbReference>
<evidence type="ECO:0000256" key="1">
    <source>
        <dbReference type="ARBA" id="ARBA00000085"/>
    </source>
</evidence>
<feature type="coiled-coil region" evidence="8">
    <location>
        <begin position="88"/>
        <end position="147"/>
    </location>
</feature>
<keyword evidence="5" id="KW-0238">DNA-binding</keyword>
<evidence type="ECO:0000313" key="12">
    <source>
        <dbReference type="EMBL" id="MBB4623688.1"/>
    </source>
</evidence>
<evidence type="ECO:0000256" key="6">
    <source>
        <dbReference type="ARBA" id="ARBA00023163"/>
    </source>
</evidence>
<evidence type="ECO:0000313" key="13">
    <source>
        <dbReference type="Proteomes" id="UP000533637"/>
    </source>
</evidence>
<keyword evidence="9" id="KW-1133">Transmembrane helix</keyword>
<comment type="caution">
    <text evidence="12">The sequence shown here is derived from an EMBL/GenBank/DDBJ whole genome shotgun (WGS) entry which is preliminary data.</text>
</comment>
<name>A0ABR6KQ97_9BACT</name>
<keyword evidence="9" id="KW-0472">Membrane</keyword>
<evidence type="ECO:0000259" key="10">
    <source>
        <dbReference type="PROSITE" id="PS01124"/>
    </source>
</evidence>
<feature type="transmembrane region" description="Helical" evidence="9">
    <location>
        <begin position="7"/>
        <end position="27"/>
    </location>
</feature>
<proteinExistence type="predicted"/>
<dbReference type="PROSITE" id="PS00041">
    <property type="entry name" value="HTH_ARAC_FAMILY_1"/>
    <property type="match status" value="1"/>
</dbReference>
<evidence type="ECO:0000256" key="4">
    <source>
        <dbReference type="ARBA" id="ARBA00023015"/>
    </source>
</evidence>
<feature type="transmembrane region" description="Helical" evidence="9">
    <location>
        <begin position="39"/>
        <end position="60"/>
    </location>
</feature>
<dbReference type="Pfam" id="PF00072">
    <property type="entry name" value="Response_reg"/>
    <property type="match status" value="1"/>
</dbReference>
<sequence length="655" mass="74398">MEKIDLLQKFLPAGAILTGNAASLMAANESEAASPDETSYLLCILILLLLIMCGISILLYRILKQKIGDKQEQKPTSAQIPPSVPVPYPDLRAENEELKQSVDTLTVRNREMQQLMVNKIKETDNWTIEQEAKYQEALNKAAELEKIHNSFFVEAVHEMRTPLSLILGYLSQLVQNRELDRLVSTQVLSAYRNTLALQDMMYQLQDIRHGDDVANHMRLARYDLVEITKQMCDLFVDWIAMNNIDFKINTQTPVLWMMIDRRKMEYALRTLLSNSLKNTFMYGKITVNIFVVKKDGIAYGAVSIQDDGLNEQENTRIGLKQIRDMAESVRAEFMLETLPGQEGTCCTVMGPLGKHALMDLPVEFVEPDASLVKLNEIQKEEISGFVQLIPQKKETGKKLLVIDDSDQIRWFLRHALNKEYRIVEARDGGEGVEMAKKERPDAILCDVMMPVKDGFTACREIKTNPATCQTVVIMLTAKVENEDVIAGIEAGADDYITKPFDLEILRSKLMSQIKRREQMKEFYTQPSELSGGGPLVMPAPLNEIEVAGNAFMDKIMKTIEDHLDDPCFDAKYLADEMSMSIPTLYRKVKAFSNCSILELTRGVRIKRAAELILQQKYSIIEVCEMVGFNDMATFRKRFIEQYGVNPSQFGQPVRV</sequence>
<dbReference type="InterPro" id="IPR018060">
    <property type="entry name" value="HTH_AraC"/>
</dbReference>
<dbReference type="CDD" id="cd00082">
    <property type="entry name" value="HisKA"/>
    <property type="match status" value="1"/>
</dbReference>
<organism evidence="12 13">
    <name type="scientific">Parabacteroides faecis</name>
    <dbReference type="NCBI Taxonomy" id="1217282"/>
    <lineage>
        <taxon>Bacteria</taxon>
        <taxon>Pseudomonadati</taxon>
        <taxon>Bacteroidota</taxon>
        <taxon>Bacteroidia</taxon>
        <taxon>Bacteroidales</taxon>
        <taxon>Tannerellaceae</taxon>
        <taxon>Parabacteroides</taxon>
    </lineage>
</organism>
<feature type="domain" description="Response regulatory" evidence="11">
    <location>
        <begin position="398"/>
        <end position="513"/>
    </location>
</feature>
<dbReference type="SMART" id="SM00448">
    <property type="entry name" value="REC"/>
    <property type="match status" value="1"/>
</dbReference>
<gene>
    <name evidence="12" type="ORF">GGQ57_003604</name>
</gene>
<protein>
    <recommendedName>
        <fullName evidence="2">histidine kinase</fullName>
        <ecNumber evidence="2">2.7.13.3</ecNumber>
    </recommendedName>
</protein>
<dbReference type="Pfam" id="PF12833">
    <property type="entry name" value="HTH_18"/>
    <property type="match status" value="1"/>
</dbReference>
<evidence type="ECO:0000256" key="3">
    <source>
        <dbReference type="ARBA" id="ARBA00022553"/>
    </source>
</evidence>
<keyword evidence="3 7" id="KW-0597">Phosphoprotein</keyword>
<reference evidence="12 13" key="1">
    <citation type="submission" date="2020-08" db="EMBL/GenBank/DDBJ databases">
        <title>Genomic Encyclopedia of Type Strains, Phase IV (KMG-IV): sequencing the most valuable type-strain genomes for metagenomic binning, comparative biology and taxonomic classification.</title>
        <authorList>
            <person name="Goeker M."/>
        </authorList>
    </citation>
    <scope>NUCLEOTIDE SEQUENCE [LARGE SCALE GENOMIC DNA]</scope>
    <source>
        <strain evidence="12 13">DSM 102983</strain>
    </source>
</reference>
<dbReference type="Gene3D" id="1.10.10.60">
    <property type="entry name" value="Homeodomain-like"/>
    <property type="match status" value="1"/>
</dbReference>
<dbReference type="InterPro" id="IPR036890">
    <property type="entry name" value="HATPase_C_sf"/>
</dbReference>
<dbReference type="PANTHER" id="PTHR43547:SF2">
    <property type="entry name" value="HYBRID SIGNAL TRANSDUCTION HISTIDINE KINASE C"/>
    <property type="match status" value="1"/>
</dbReference>
<dbReference type="InterPro" id="IPR003661">
    <property type="entry name" value="HisK_dim/P_dom"/>
</dbReference>
<dbReference type="InterPro" id="IPR018062">
    <property type="entry name" value="HTH_AraC-typ_CS"/>
</dbReference>
<dbReference type="InterPro" id="IPR001789">
    <property type="entry name" value="Sig_transdc_resp-reg_receiver"/>
</dbReference>
<dbReference type="EMBL" id="JACHOC010000007">
    <property type="protein sequence ID" value="MBB4623688.1"/>
    <property type="molecule type" value="Genomic_DNA"/>
</dbReference>
<dbReference type="PROSITE" id="PS50110">
    <property type="entry name" value="RESPONSE_REGULATORY"/>
    <property type="match status" value="1"/>
</dbReference>
<evidence type="ECO:0000256" key="2">
    <source>
        <dbReference type="ARBA" id="ARBA00012438"/>
    </source>
</evidence>
<dbReference type="Proteomes" id="UP000533637">
    <property type="component" value="Unassembled WGS sequence"/>
</dbReference>
<keyword evidence="8" id="KW-0175">Coiled coil</keyword>
<dbReference type="Gene3D" id="1.10.287.130">
    <property type="match status" value="1"/>
</dbReference>
<evidence type="ECO:0000256" key="5">
    <source>
        <dbReference type="ARBA" id="ARBA00023125"/>
    </source>
</evidence>
<evidence type="ECO:0000259" key="11">
    <source>
        <dbReference type="PROSITE" id="PS50110"/>
    </source>
</evidence>
<dbReference type="SUPFAM" id="SSF47384">
    <property type="entry name" value="Homodimeric domain of signal transducing histidine kinase"/>
    <property type="match status" value="1"/>
</dbReference>
<keyword evidence="6" id="KW-0804">Transcription</keyword>
<evidence type="ECO:0000256" key="8">
    <source>
        <dbReference type="SAM" id="Coils"/>
    </source>
</evidence>
<dbReference type="SMART" id="SM00342">
    <property type="entry name" value="HTH_ARAC"/>
    <property type="match status" value="1"/>
</dbReference>
<feature type="domain" description="HTH araC/xylS-type" evidence="10">
    <location>
        <begin position="553"/>
        <end position="652"/>
    </location>
</feature>